<evidence type="ECO:0000256" key="2">
    <source>
        <dbReference type="ARBA" id="ARBA00023136"/>
    </source>
</evidence>
<reference evidence="9 10" key="1">
    <citation type="submission" date="2017-07" db="EMBL/GenBank/DDBJ databases">
        <title>Sandarakinorhabdus cyanobacteriorum sp. nov., a novel bacterium isolated from cyanobacterial aggregates in a eutrophic lake.</title>
        <authorList>
            <person name="Cai H."/>
        </authorList>
    </citation>
    <scope>NUCLEOTIDE SEQUENCE [LARGE SCALE GENOMIC DNA]</scope>
    <source>
        <strain evidence="9 10">TH057</strain>
    </source>
</reference>
<evidence type="ECO:0000313" key="9">
    <source>
        <dbReference type="EMBL" id="OYQ24037.1"/>
    </source>
</evidence>
<keyword evidence="10" id="KW-1185">Reference proteome</keyword>
<accession>A0A255Y455</accession>
<feature type="domain" description="TonB-dependent receptor-like beta-barrel" evidence="7">
    <location>
        <begin position="399"/>
        <end position="804"/>
    </location>
</feature>
<evidence type="ECO:0000256" key="1">
    <source>
        <dbReference type="ARBA" id="ARBA00004442"/>
    </source>
</evidence>
<name>A0A255Y455_9SPHN</name>
<dbReference type="InterPro" id="IPR036942">
    <property type="entry name" value="Beta-barrel_TonB_sf"/>
</dbReference>
<dbReference type="PANTHER" id="PTHR40980:SF5">
    <property type="entry name" value="TONB-DEPENDENT RECEPTOR"/>
    <property type="match status" value="1"/>
</dbReference>
<comment type="subcellular location">
    <subcellularLocation>
        <location evidence="1 4">Cell outer membrane</location>
    </subcellularLocation>
</comment>
<feature type="region of interest" description="Disordered" evidence="5">
    <location>
        <begin position="28"/>
        <end position="53"/>
    </location>
</feature>
<dbReference type="EMBL" id="NOXT01000126">
    <property type="protein sequence ID" value="OYQ24037.1"/>
    <property type="molecule type" value="Genomic_DNA"/>
</dbReference>
<protein>
    <submittedName>
        <fullName evidence="9">TonB-dependent receptor</fullName>
    </submittedName>
</protein>
<dbReference type="PANTHER" id="PTHR40980">
    <property type="entry name" value="PLUG DOMAIN-CONTAINING PROTEIN"/>
    <property type="match status" value="1"/>
</dbReference>
<dbReference type="InterPro" id="IPR037066">
    <property type="entry name" value="Plug_dom_sf"/>
</dbReference>
<gene>
    <name evidence="9" type="ORF">CHU93_16565</name>
</gene>
<dbReference type="GO" id="GO:0009279">
    <property type="term" value="C:cell outer membrane"/>
    <property type="evidence" value="ECO:0007669"/>
    <property type="project" value="UniProtKB-SubCell"/>
</dbReference>
<organism evidence="9 10">
    <name type="scientific">Sandarakinorhabdus cyanobacteriorum</name>
    <dbReference type="NCBI Taxonomy" id="1981098"/>
    <lineage>
        <taxon>Bacteria</taxon>
        <taxon>Pseudomonadati</taxon>
        <taxon>Pseudomonadota</taxon>
        <taxon>Alphaproteobacteria</taxon>
        <taxon>Sphingomonadales</taxon>
        <taxon>Sphingosinicellaceae</taxon>
        <taxon>Sandarakinorhabdus</taxon>
    </lineage>
</organism>
<proteinExistence type="inferred from homology"/>
<evidence type="ECO:0000259" key="8">
    <source>
        <dbReference type="Pfam" id="PF07715"/>
    </source>
</evidence>
<evidence type="ECO:0000256" key="3">
    <source>
        <dbReference type="ARBA" id="ARBA00023237"/>
    </source>
</evidence>
<dbReference type="InterPro" id="IPR012910">
    <property type="entry name" value="Plug_dom"/>
</dbReference>
<evidence type="ECO:0000259" key="7">
    <source>
        <dbReference type="Pfam" id="PF00593"/>
    </source>
</evidence>
<keyword evidence="9" id="KW-0675">Receptor</keyword>
<keyword evidence="4" id="KW-0798">TonB box</keyword>
<evidence type="ECO:0000313" key="10">
    <source>
        <dbReference type="Proteomes" id="UP000216991"/>
    </source>
</evidence>
<keyword evidence="2 4" id="KW-0472">Membrane</keyword>
<dbReference type="Pfam" id="PF00593">
    <property type="entry name" value="TonB_dep_Rec_b-barrel"/>
    <property type="match status" value="1"/>
</dbReference>
<sequence>MTTMIRLLLSTTMLAGLAAPALAQAAPPAPAATPAAEPPAEEEVDVSAPGGGNDEIVVVGTRIPNTIRASREVVSVLSAADIARTGEGDIAGALKRVTGLSVVGGRFVYVRGLGERYSLALLNGLPIPSPDPLRRVVPLDLFPTSVLASSVVQKSYSVNFPGEFGGGVINLTTRAVPKDPFFNVGGSIGANSATTGQLGYVYAGGTKDWTGFDDGTRNLPQGLRASQDSGRALAVGGNFNLRQLQDITADLANAATNVIFRNENIPVNWSVNMSGGRAFDVGDARLGFVFAAGFSNDWQTKAGKQQLSGGATGTGANAALLADQDFNFAATEFRSVLNGLFSVGAEFGDHKLRFVNVYVNDTIKEARIQSGFDDINVGRDVLLQRNATAQFRRQLIDTQLVGEFKWDNLTLDVRGTYANSKRLAPYERFNNYAFSAQFNDFVNDLRSPGQSSLVSFSRLNEDVYGAGLDLGYKIRGGPFPIRLAAGYAFSKAERLSERFDYRYQSNAALPGAVTQQRPDFLLSDFNVYTYGIILNTISTVAPRYEADLTVNAGYGQVELEPADGVQVVLGVRYESGKQRVVPQDVFNANPGSAFNTPTNINQDYWLPAATLTWNFAEDMQFRFSASKTVARPQFRELAPQPYFDTDSDRLSFGNQFLENSELINIEGRYEWYFGRDERLAVGAFYKDIDKPIDAIAFVQGGTFQNTFANAPNARLYGAEIEAQKYFDLSSWGGLFETRRFFVSANYTYTDSQIRVKAGDTTRFPLSGQVVPATDIFRTGSLPLTGQSDHVANLQFGFQDDAGLSEQTILFNYASNRVAFRGPSGQPDLVEKPGIRLDVVIRQGFKIFGKEIEAKLEGRNLTNTRYQEFQRLNASRVDTNTYVLGRSFQASLSAKF</sequence>
<dbReference type="InterPro" id="IPR000531">
    <property type="entry name" value="Beta-barrel_TonB"/>
</dbReference>
<keyword evidence="3" id="KW-0998">Cell outer membrane</keyword>
<dbReference type="Pfam" id="PF07715">
    <property type="entry name" value="Plug"/>
    <property type="match status" value="1"/>
</dbReference>
<dbReference type="OrthoDB" id="9768470at2"/>
<comment type="similarity">
    <text evidence="4">Belongs to the TonB-dependent receptor family.</text>
</comment>
<comment type="caution">
    <text evidence="9">The sequence shown here is derived from an EMBL/GenBank/DDBJ whole genome shotgun (WGS) entry which is preliminary data.</text>
</comment>
<dbReference type="Proteomes" id="UP000216991">
    <property type="component" value="Unassembled WGS sequence"/>
</dbReference>
<dbReference type="SUPFAM" id="SSF56935">
    <property type="entry name" value="Porins"/>
    <property type="match status" value="1"/>
</dbReference>
<evidence type="ECO:0000256" key="5">
    <source>
        <dbReference type="SAM" id="MobiDB-lite"/>
    </source>
</evidence>
<evidence type="ECO:0000256" key="4">
    <source>
        <dbReference type="RuleBase" id="RU003357"/>
    </source>
</evidence>
<evidence type="ECO:0000256" key="6">
    <source>
        <dbReference type="SAM" id="SignalP"/>
    </source>
</evidence>
<feature type="chain" id="PRO_5012603797" evidence="6">
    <location>
        <begin position="26"/>
        <end position="895"/>
    </location>
</feature>
<feature type="signal peptide" evidence="6">
    <location>
        <begin position="1"/>
        <end position="25"/>
    </location>
</feature>
<dbReference type="AlphaFoldDB" id="A0A255Y455"/>
<dbReference type="Gene3D" id="2.40.170.20">
    <property type="entry name" value="TonB-dependent receptor, beta-barrel domain"/>
    <property type="match status" value="1"/>
</dbReference>
<feature type="domain" description="TonB-dependent receptor plug" evidence="8">
    <location>
        <begin position="70"/>
        <end position="168"/>
    </location>
</feature>
<dbReference type="Gene3D" id="2.170.130.10">
    <property type="entry name" value="TonB-dependent receptor, plug domain"/>
    <property type="match status" value="1"/>
</dbReference>
<keyword evidence="6" id="KW-0732">Signal</keyword>